<dbReference type="SUPFAM" id="SSF81321">
    <property type="entry name" value="Family A G protein-coupled receptor-like"/>
    <property type="match status" value="1"/>
</dbReference>
<evidence type="ECO:0000256" key="11">
    <source>
        <dbReference type="RuleBase" id="RU000688"/>
    </source>
</evidence>
<reference evidence="14" key="1">
    <citation type="thesis" date="2020" institute="ProQuest LLC" country="789 East Eisenhower Parkway, Ann Arbor, MI, USA">
        <title>Comparative Genomics and Chromosome Evolution.</title>
        <authorList>
            <person name="Mudd A.B."/>
        </authorList>
    </citation>
    <scope>NUCLEOTIDE SEQUENCE</scope>
    <source>
        <strain evidence="14">Female2</strain>
        <tissue evidence="14">Blood</tissue>
    </source>
</reference>
<dbReference type="FunFam" id="1.20.1070.10:FF:000001">
    <property type="entry name" value="Olfactory receptor"/>
    <property type="match status" value="1"/>
</dbReference>
<evidence type="ECO:0000256" key="10">
    <source>
        <dbReference type="ARBA" id="ARBA00023224"/>
    </source>
</evidence>
<dbReference type="InterPro" id="IPR000276">
    <property type="entry name" value="GPCR_Rhodpsn"/>
</dbReference>
<feature type="domain" description="G-protein coupled receptors family 1 profile" evidence="13">
    <location>
        <begin position="1"/>
        <end position="245"/>
    </location>
</feature>
<keyword evidence="15" id="KW-1185">Reference proteome</keyword>
<feature type="transmembrane region" description="Helical" evidence="12">
    <location>
        <begin position="193"/>
        <end position="215"/>
    </location>
</feature>
<comment type="similarity">
    <text evidence="11">Belongs to the G-protein coupled receptor 1 family.</text>
</comment>
<feature type="transmembrane region" description="Helical" evidence="12">
    <location>
        <begin position="161"/>
        <end position="181"/>
    </location>
</feature>
<dbReference type="InterPro" id="IPR050516">
    <property type="entry name" value="Olfactory_GPCR"/>
</dbReference>
<sequence>MVIIIYDSYLHNPMYFFLWNLSILDLCISSVVVPKMLFDFLSTSRTISIAGCFSQIFFFHFFGSTEAVLVSVMSYDRYMAIGNPLRYVSIMTPKVCLHLALTTWAIGFFHSLLHTVMTSKLLFCGHNLVEHFFCDIRPVLNLSCTDITLNLKLLTLVTGNLVLATFLLTLLSYILIIKCLIKIKTTEGRKHAFSTCSAHLTVVLLQYGSVIFSYGRSSSGASLDQDRAAGVIIAAFIPTLNPIIYTLRNKDLKRAFKKMTK</sequence>
<evidence type="ECO:0000256" key="7">
    <source>
        <dbReference type="ARBA" id="ARBA00023040"/>
    </source>
</evidence>
<dbReference type="Gene3D" id="1.20.1070.10">
    <property type="entry name" value="Rhodopsin 7-helix transmembrane proteins"/>
    <property type="match status" value="1"/>
</dbReference>
<dbReference type="GO" id="GO:0004984">
    <property type="term" value="F:olfactory receptor activity"/>
    <property type="evidence" value="ECO:0007669"/>
    <property type="project" value="InterPro"/>
</dbReference>
<organism evidence="14 15">
    <name type="scientific">Hymenochirus boettgeri</name>
    <name type="common">Congo dwarf clawed frog</name>
    <dbReference type="NCBI Taxonomy" id="247094"/>
    <lineage>
        <taxon>Eukaryota</taxon>
        <taxon>Metazoa</taxon>
        <taxon>Chordata</taxon>
        <taxon>Craniata</taxon>
        <taxon>Vertebrata</taxon>
        <taxon>Euteleostomi</taxon>
        <taxon>Amphibia</taxon>
        <taxon>Batrachia</taxon>
        <taxon>Anura</taxon>
        <taxon>Pipoidea</taxon>
        <taxon>Pipidae</taxon>
        <taxon>Pipinae</taxon>
        <taxon>Hymenochirus</taxon>
    </lineage>
</organism>
<evidence type="ECO:0000256" key="3">
    <source>
        <dbReference type="ARBA" id="ARBA00022606"/>
    </source>
</evidence>
<evidence type="ECO:0000256" key="1">
    <source>
        <dbReference type="ARBA" id="ARBA00004651"/>
    </source>
</evidence>
<evidence type="ECO:0000256" key="9">
    <source>
        <dbReference type="ARBA" id="ARBA00023170"/>
    </source>
</evidence>
<dbReference type="GO" id="GO:0005886">
    <property type="term" value="C:plasma membrane"/>
    <property type="evidence" value="ECO:0007669"/>
    <property type="project" value="UniProtKB-SubCell"/>
</dbReference>
<dbReference type="PROSITE" id="PS50262">
    <property type="entry name" value="G_PROTEIN_RECEP_F1_2"/>
    <property type="match status" value="1"/>
</dbReference>
<gene>
    <name evidence="14" type="ORF">GDO86_016431</name>
</gene>
<dbReference type="PROSITE" id="PS00237">
    <property type="entry name" value="G_PROTEIN_RECEP_F1_1"/>
    <property type="match status" value="1"/>
</dbReference>
<evidence type="ECO:0000256" key="12">
    <source>
        <dbReference type="RuleBase" id="RU363047"/>
    </source>
</evidence>
<keyword evidence="9 11" id="KW-0675">Receptor</keyword>
<accession>A0A8T2K573</accession>
<dbReference type="AlphaFoldDB" id="A0A8T2K573"/>
<dbReference type="Proteomes" id="UP000812440">
    <property type="component" value="Chromosome 8_10"/>
</dbReference>
<keyword evidence="10 11" id="KW-0807">Transducer</keyword>
<evidence type="ECO:0000256" key="5">
    <source>
        <dbReference type="ARBA" id="ARBA00022725"/>
    </source>
</evidence>
<keyword evidence="4 11" id="KW-0812">Transmembrane</keyword>
<feature type="transmembrane region" description="Helical" evidence="12">
    <location>
        <begin position="95"/>
        <end position="113"/>
    </location>
</feature>
<feature type="transmembrane region" description="Helical" evidence="12">
    <location>
        <begin position="227"/>
        <end position="247"/>
    </location>
</feature>
<dbReference type="PRINTS" id="PR00245">
    <property type="entry name" value="OLFACTORYR"/>
</dbReference>
<keyword evidence="2 12" id="KW-1003">Cell membrane</keyword>
<dbReference type="EMBL" id="JAACNH010000003">
    <property type="protein sequence ID" value="KAG8449771.1"/>
    <property type="molecule type" value="Genomic_DNA"/>
</dbReference>
<evidence type="ECO:0000256" key="6">
    <source>
        <dbReference type="ARBA" id="ARBA00022989"/>
    </source>
</evidence>
<evidence type="ECO:0000313" key="14">
    <source>
        <dbReference type="EMBL" id="KAG8449771.1"/>
    </source>
</evidence>
<evidence type="ECO:0000259" key="13">
    <source>
        <dbReference type="PROSITE" id="PS50262"/>
    </source>
</evidence>
<keyword evidence="3 12" id="KW-0716">Sensory transduction</keyword>
<keyword evidence="5 12" id="KW-0552">Olfaction</keyword>
<protein>
    <recommendedName>
        <fullName evidence="12">Olfactory receptor</fullName>
    </recommendedName>
</protein>
<dbReference type="InterPro" id="IPR000725">
    <property type="entry name" value="Olfact_rcpt"/>
</dbReference>
<keyword evidence="8 12" id="KW-0472">Membrane</keyword>
<feature type="transmembrane region" description="Helical" evidence="12">
    <location>
        <begin position="53"/>
        <end position="75"/>
    </location>
</feature>
<proteinExistence type="inferred from homology"/>
<evidence type="ECO:0000256" key="8">
    <source>
        <dbReference type="ARBA" id="ARBA00023136"/>
    </source>
</evidence>
<name>A0A8T2K573_9PIPI</name>
<dbReference type="OrthoDB" id="5967130at2759"/>
<dbReference type="GO" id="GO:0004930">
    <property type="term" value="F:G protein-coupled receptor activity"/>
    <property type="evidence" value="ECO:0007669"/>
    <property type="project" value="UniProtKB-KW"/>
</dbReference>
<comment type="caution">
    <text evidence="14">The sequence shown here is derived from an EMBL/GenBank/DDBJ whole genome shotgun (WGS) entry which is preliminary data.</text>
</comment>
<evidence type="ECO:0000256" key="2">
    <source>
        <dbReference type="ARBA" id="ARBA00022475"/>
    </source>
</evidence>
<dbReference type="InterPro" id="IPR017452">
    <property type="entry name" value="GPCR_Rhodpsn_7TM"/>
</dbReference>
<evidence type="ECO:0000313" key="15">
    <source>
        <dbReference type="Proteomes" id="UP000812440"/>
    </source>
</evidence>
<dbReference type="PANTHER" id="PTHR26452">
    <property type="entry name" value="OLFACTORY RECEPTOR"/>
    <property type="match status" value="1"/>
</dbReference>
<keyword evidence="7 11" id="KW-0297">G-protein coupled receptor</keyword>
<dbReference type="PRINTS" id="PR00237">
    <property type="entry name" value="GPCRRHODOPSN"/>
</dbReference>
<evidence type="ECO:0000256" key="4">
    <source>
        <dbReference type="ARBA" id="ARBA00022692"/>
    </source>
</evidence>
<feature type="transmembrane region" description="Helical" evidence="12">
    <location>
        <begin position="12"/>
        <end position="33"/>
    </location>
</feature>
<dbReference type="Pfam" id="PF13853">
    <property type="entry name" value="7tm_4"/>
    <property type="match status" value="1"/>
</dbReference>
<keyword evidence="6 12" id="KW-1133">Transmembrane helix</keyword>
<comment type="subcellular location">
    <subcellularLocation>
        <location evidence="1 12">Cell membrane</location>
        <topology evidence="1 12">Multi-pass membrane protein</topology>
    </subcellularLocation>
</comment>